<dbReference type="Proteomes" id="UP000093053">
    <property type="component" value="Chromosome"/>
</dbReference>
<evidence type="ECO:0000313" key="5">
    <source>
        <dbReference type="Proteomes" id="UP000093053"/>
    </source>
</evidence>
<dbReference type="STRING" id="1586287.BBK82_07810"/>
<evidence type="ECO:0000256" key="1">
    <source>
        <dbReference type="ARBA" id="ARBA00005801"/>
    </source>
</evidence>
<dbReference type="PANTHER" id="PTHR30487">
    <property type="entry name" value="TYPE 4 PREPILIN-LIKE PROTEINS LEADER PEPTIDE-PROCESSING ENZYME"/>
    <property type="match status" value="1"/>
</dbReference>
<dbReference type="InterPro" id="IPR050882">
    <property type="entry name" value="Prepilin_peptidase/N-MTase"/>
</dbReference>
<sequence>MIISWTALGVLVGSALGLLTRKLPHYRRLSRWSWTAAAALTGLLFTALAWRMDSSVALLAYSYLAAVLVPLAMVDLAEQRLPGVVVLPSYLVLAVAFGVDAVLYANYDNLLRSVAGMVVLAAAYLGLALAVGGLGAGDVKLAGLLGLALGWWSWTALFTGTFLGWLLAAVVRVALRTTGRAERDDPMPLGPFLALGAVATVMLNATGS</sequence>
<keyword evidence="2" id="KW-0812">Transmembrane</keyword>
<keyword evidence="5" id="KW-1185">Reference proteome</keyword>
<dbReference type="InterPro" id="IPR000045">
    <property type="entry name" value="Prepilin_IV_endopep_pep"/>
</dbReference>
<dbReference type="KEGG" id="led:BBK82_07810"/>
<evidence type="ECO:0000256" key="2">
    <source>
        <dbReference type="SAM" id="Phobius"/>
    </source>
</evidence>
<dbReference type="GO" id="GO:0004190">
    <property type="term" value="F:aspartic-type endopeptidase activity"/>
    <property type="evidence" value="ECO:0007669"/>
    <property type="project" value="InterPro"/>
</dbReference>
<feature type="domain" description="Prepilin type IV endopeptidase peptidase" evidence="3">
    <location>
        <begin position="64"/>
        <end position="168"/>
    </location>
</feature>
<evidence type="ECO:0000313" key="4">
    <source>
        <dbReference type="EMBL" id="ANZ35993.1"/>
    </source>
</evidence>
<dbReference type="PANTHER" id="PTHR30487:SF0">
    <property type="entry name" value="PREPILIN LEADER PEPTIDASE_N-METHYLTRANSFERASE-RELATED"/>
    <property type="match status" value="1"/>
</dbReference>
<dbReference type="AlphaFoldDB" id="A0A1B2HE56"/>
<feature type="transmembrane region" description="Helical" evidence="2">
    <location>
        <begin position="83"/>
        <end position="103"/>
    </location>
</feature>
<dbReference type="Gene3D" id="1.20.120.1220">
    <property type="match status" value="1"/>
</dbReference>
<feature type="transmembrane region" description="Helical" evidence="2">
    <location>
        <begin position="110"/>
        <end position="131"/>
    </location>
</feature>
<organism evidence="4 5">
    <name type="scientific">Lentzea guizhouensis</name>
    <dbReference type="NCBI Taxonomy" id="1586287"/>
    <lineage>
        <taxon>Bacteria</taxon>
        <taxon>Bacillati</taxon>
        <taxon>Actinomycetota</taxon>
        <taxon>Actinomycetes</taxon>
        <taxon>Pseudonocardiales</taxon>
        <taxon>Pseudonocardiaceae</taxon>
        <taxon>Lentzea</taxon>
    </lineage>
</organism>
<feature type="transmembrane region" description="Helical" evidence="2">
    <location>
        <begin position="151"/>
        <end position="175"/>
    </location>
</feature>
<gene>
    <name evidence="4" type="ORF">BBK82_07810</name>
</gene>
<keyword evidence="2" id="KW-0472">Membrane</keyword>
<dbReference type="GO" id="GO:0006465">
    <property type="term" value="P:signal peptide processing"/>
    <property type="evidence" value="ECO:0007669"/>
    <property type="project" value="TreeGrafter"/>
</dbReference>
<comment type="similarity">
    <text evidence="1">Belongs to the peptidase A24 family.</text>
</comment>
<dbReference type="Pfam" id="PF01478">
    <property type="entry name" value="Peptidase_A24"/>
    <property type="match status" value="1"/>
</dbReference>
<reference evidence="4 5" key="1">
    <citation type="submission" date="2016-07" db="EMBL/GenBank/DDBJ databases">
        <title>Complete genome sequence of the Lentzea guizhouensis DHS C013.</title>
        <authorList>
            <person name="Cao C."/>
        </authorList>
    </citation>
    <scope>NUCLEOTIDE SEQUENCE [LARGE SCALE GENOMIC DNA]</scope>
    <source>
        <strain evidence="4 5">DHS C013</strain>
    </source>
</reference>
<dbReference type="OrthoDB" id="2087435at2"/>
<feature type="transmembrane region" description="Helical" evidence="2">
    <location>
        <begin position="33"/>
        <end position="50"/>
    </location>
</feature>
<accession>A0A1B2HE56</accession>
<feature type="transmembrane region" description="Helical" evidence="2">
    <location>
        <begin position="57"/>
        <end position="77"/>
    </location>
</feature>
<protein>
    <recommendedName>
        <fullName evidence="3">Prepilin type IV endopeptidase peptidase domain-containing protein</fullName>
    </recommendedName>
</protein>
<keyword evidence="2" id="KW-1133">Transmembrane helix</keyword>
<name>A0A1B2HE56_9PSEU</name>
<evidence type="ECO:0000259" key="3">
    <source>
        <dbReference type="Pfam" id="PF01478"/>
    </source>
</evidence>
<dbReference type="GO" id="GO:0005886">
    <property type="term" value="C:plasma membrane"/>
    <property type="evidence" value="ECO:0007669"/>
    <property type="project" value="TreeGrafter"/>
</dbReference>
<dbReference type="EMBL" id="CP016793">
    <property type="protein sequence ID" value="ANZ35993.1"/>
    <property type="molecule type" value="Genomic_DNA"/>
</dbReference>
<proteinExistence type="inferred from homology"/>